<evidence type="ECO:0000256" key="13">
    <source>
        <dbReference type="ARBA" id="ARBA00022964"/>
    </source>
</evidence>
<dbReference type="GO" id="GO:0140359">
    <property type="term" value="F:ABC-type transporter activity"/>
    <property type="evidence" value="ECO:0007669"/>
    <property type="project" value="InterPro"/>
</dbReference>
<feature type="transmembrane region" description="Helical" evidence="22">
    <location>
        <begin position="493"/>
        <end position="511"/>
    </location>
</feature>
<evidence type="ECO:0000313" key="27">
    <source>
        <dbReference type="EnsemblPlants" id="Bra039055.1-P"/>
    </source>
</evidence>
<evidence type="ECO:0000256" key="5">
    <source>
        <dbReference type="ARBA" id="ARBA00012269"/>
    </source>
</evidence>
<keyword evidence="12" id="KW-0067">ATP-binding</keyword>
<dbReference type="SMART" id="SM00382">
    <property type="entry name" value="AAA"/>
    <property type="match status" value="2"/>
</dbReference>
<dbReference type="EnsemblPlants" id="Bra039055.1">
    <property type="protein sequence ID" value="Bra039055.1-P"/>
    <property type="gene ID" value="Bra039055"/>
</dbReference>
<comment type="cofactor">
    <cofactor evidence="1">
        <name>L-ascorbate</name>
        <dbReference type="ChEBI" id="CHEBI:38290"/>
    </cofactor>
</comment>
<dbReference type="InterPro" id="IPR036640">
    <property type="entry name" value="ABC1_TM_sf"/>
</dbReference>
<dbReference type="Gene3D" id="3.40.50.300">
    <property type="entry name" value="P-loop containing nucleotide triphosphate hydrolases"/>
    <property type="match status" value="2"/>
</dbReference>
<evidence type="ECO:0000256" key="8">
    <source>
        <dbReference type="ARBA" id="ARBA00022723"/>
    </source>
</evidence>
<dbReference type="GO" id="GO:0004656">
    <property type="term" value="F:procollagen-proline 4-dioxygenase activity"/>
    <property type="evidence" value="ECO:0007669"/>
    <property type="project" value="UniProtKB-EC"/>
</dbReference>
<evidence type="ECO:0000256" key="9">
    <source>
        <dbReference type="ARBA" id="ARBA00022737"/>
    </source>
</evidence>
<dbReference type="CDD" id="cd18577">
    <property type="entry name" value="ABC_6TM_Pgp_ABCB1_D1_like"/>
    <property type="match status" value="1"/>
</dbReference>
<evidence type="ECO:0000256" key="16">
    <source>
        <dbReference type="ARBA" id="ARBA00023002"/>
    </source>
</evidence>
<dbReference type="InterPro" id="IPR003439">
    <property type="entry name" value="ABC_transporter-like_ATP-bd"/>
</dbReference>
<evidence type="ECO:0000256" key="6">
    <source>
        <dbReference type="ARBA" id="ARBA00022448"/>
    </source>
</evidence>
<dbReference type="Gene3D" id="2.60.120.620">
    <property type="entry name" value="q2cbj1_9rhob like domain"/>
    <property type="match status" value="1"/>
</dbReference>
<protein>
    <recommendedName>
        <fullName evidence="5">procollagen-proline 4-dioxygenase</fullName>
        <ecNumber evidence="5">1.14.11.2</ecNumber>
    </recommendedName>
</protein>
<keyword evidence="14" id="KW-0735">Signal-anchor</keyword>
<dbReference type="SMART" id="SM00702">
    <property type="entry name" value="P4Hc"/>
    <property type="match status" value="1"/>
</dbReference>
<dbReference type="SUPFAM" id="SSF52540">
    <property type="entry name" value="P-loop containing nucleoside triphosphate hydrolases"/>
    <property type="match status" value="2"/>
</dbReference>
<keyword evidence="15 22" id="KW-1133">Transmembrane helix</keyword>
<keyword evidence="7 22" id="KW-0812">Transmembrane</keyword>
<dbReference type="GO" id="GO:0005524">
    <property type="term" value="F:ATP binding"/>
    <property type="evidence" value="ECO:0007669"/>
    <property type="project" value="UniProtKB-KW"/>
</dbReference>
<keyword evidence="6" id="KW-0813">Transport</keyword>
<comment type="similarity">
    <text evidence="3">Belongs to the P4HA family.</text>
</comment>
<dbReference type="GO" id="GO:0042626">
    <property type="term" value="F:ATPase-coupled transmembrane transporter activity"/>
    <property type="evidence" value="ECO:0000318"/>
    <property type="project" value="GO_Central"/>
</dbReference>
<dbReference type="eggNOG" id="KOG1591">
    <property type="taxonomic scope" value="Eukaryota"/>
</dbReference>
<dbReference type="FunFam" id="3.40.50.300:FF:000240">
    <property type="entry name" value="ABC transporter B family member 20"/>
    <property type="match status" value="1"/>
</dbReference>
<sequence>MDYPRSFLAFSLCLILILPRASSASIRFLPRWSNRDGSVIKQKTSASSLVFDPTRVTQLSWTPRVFLYKGFLSDEECDHFIKLAKGKLEKSMVADNDSGESVESEVRTSSGMFLSKKQDEIVSNVESRLAAWTFLPEENGESMQILHYENGQKYEPHFDYFHDEVNLQLGGHRIATVLMYLSNVKKGGETVFPMWEGATNQPKDDTWTECAKEGYAVKPVKGDALLFFNLHLNATTDPSSLHGSCPVVEGEKWSATRWIHVKSFDRVVNKTSGCVDENESCSKWAKAGECEKNPTYMVGSDTDHDGVDWMLMGLGLIGSIGDGFVTPIIFFITGLLLNDLGGSFNDGNFMKAVSKLPNFLMNASAFVASYIVAFIMLWRLTIVGFPFVVLLLIPGLMYGRALISISRKIREEYNEAGSIAEQAISLVRTVYAFGSETKLIAKFSLALQGSVKLGVRQGLVKGISIGSNGIIYAIWAFLTWYGSRMVMYHGAKGGTIFAVIICLTFGGTSLGRGLSNLKYFSEAVVAGERIMEVIERVPEIDSDNLEGQTLEKIKGEVEFKHVKFMYPSRLETPIFDDFCLRVPSGKTVALVGGSGSGKSTVLALLQRFYDPVAGEILLDGVSINKLQVNWLRLQMGLVSQEPALFATTIEENILFGKEDASMDEVVEAAKASNAHNFISQFPQGYKTQVGERGVQMSGGQKQRIAIARAIIKSPTILLLDEATSALDSESERVVQEALDNASLGRTTIVIAHRLSTIRDADVICVVHEGRIVEAGSHEALMENLDGKYTSLVRLQQMDNQESDGNVSVRVQGSQLSILSKDLTYGPKLSSESGSNMLTSSSIESNLPSSDPKGKKPPVPSFKRLMAMNRPEWKHALYGCLSAALFGAVQPTSAFVSGSMVSVYFLTSHDEIKEKTRIFVLFFVGLAVFSFLLNIIQHYSFAYMGEYLTKRIREKMLKKILTFEVNWFDEEENSSGAICSRLAKEANLVRSLVGERVSLLVQTIAAVAVACTVGLVIAWRLAIVMMAAQPVVVVCFYTQRILLKTISKKAIKAQDESSKLAAEAVSNIRTITSFSSQEHILKLLKRIQEGPRKESVRQSWLAGTVLATSRSLITCTSVLNFWYGGRLITDGKIVAKQFFEIFTVFVSTGRVIADAGSMTTDLAKGSDAVGSVFAVLDRSTTIEPESPNGYNLSIEIDQGKSTAIVGPSGSGKSTIISLIERFYDPLKGCVKIDGRDLKSYHLRTLRQHIALFSQEPALFAGTIRENIMYGGASVNIDESEIIEAAKAANAHDFITSLTNGYDTNCGDRGVFLSGGQKQRIAIARAVLKNPSVLLLDEATSALDSQSERVVQDALERVMVGRTSVVIAHRLSTIQNCDVIAVLDKGKVVECGNHSSLLAKGPTGAYFSLVSLQRNLC</sequence>
<keyword evidence="9" id="KW-0677">Repeat</keyword>
<dbReference type="PROSITE" id="PS50929">
    <property type="entry name" value="ABC_TM1F"/>
    <property type="match status" value="2"/>
</dbReference>
<dbReference type="GO" id="GO:0005506">
    <property type="term" value="F:iron ion binding"/>
    <property type="evidence" value="ECO:0007669"/>
    <property type="project" value="InterPro"/>
</dbReference>
<dbReference type="Gene3D" id="1.20.1560.10">
    <property type="entry name" value="ABC transporter type 1, transmembrane domain"/>
    <property type="match status" value="1"/>
</dbReference>
<evidence type="ECO:0000256" key="22">
    <source>
        <dbReference type="SAM" id="Phobius"/>
    </source>
</evidence>
<keyword evidence="18 22" id="KW-0472">Membrane</keyword>
<dbReference type="CDD" id="cd18578">
    <property type="entry name" value="ABC_6TM_Pgp_ABCB1_D2_like"/>
    <property type="match status" value="1"/>
</dbReference>
<dbReference type="InParanoid" id="M4FD85"/>
<evidence type="ECO:0000256" key="19">
    <source>
        <dbReference type="ARBA" id="ARBA00023180"/>
    </source>
</evidence>
<organism evidence="27 28">
    <name type="scientific">Brassica campestris</name>
    <name type="common">Field mustard</name>
    <dbReference type="NCBI Taxonomy" id="3711"/>
    <lineage>
        <taxon>Eukaryota</taxon>
        <taxon>Viridiplantae</taxon>
        <taxon>Streptophyta</taxon>
        <taxon>Embryophyta</taxon>
        <taxon>Tracheophyta</taxon>
        <taxon>Spermatophyta</taxon>
        <taxon>Magnoliopsida</taxon>
        <taxon>eudicotyledons</taxon>
        <taxon>Gunneridae</taxon>
        <taxon>Pentapetalae</taxon>
        <taxon>rosids</taxon>
        <taxon>malvids</taxon>
        <taxon>Brassicales</taxon>
        <taxon>Brassicaceae</taxon>
        <taxon>Brassiceae</taxon>
        <taxon>Brassica</taxon>
    </lineage>
</organism>
<dbReference type="PANTHER" id="PTHR45136">
    <property type="entry name" value="ABC TRANSPORTER DOMAIN-CONTAINING PROTEIN"/>
    <property type="match status" value="1"/>
</dbReference>
<dbReference type="InterPro" id="IPR027417">
    <property type="entry name" value="P-loop_NTPase"/>
</dbReference>
<keyword evidence="11" id="KW-0256">Endoplasmic reticulum</keyword>
<reference evidence="27 28" key="2">
    <citation type="journal article" date="2018" name="Hortic Res">
        <title>Improved Brassica rapa reference genome by single-molecule sequencing and chromosome conformation capture technologies.</title>
        <authorList>
            <person name="Zhang L."/>
            <person name="Cai X."/>
            <person name="Wu J."/>
            <person name="Liu M."/>
            <person name="Grob S."/>
            <person name="Cheng F."/>
            <person name="Liang J."/>
            <person name="Cai C."/>
            <person name="Liu Z."/>
            <person name="Liu B."/>
            <person name="Wang F."/>
            <person name="Li S."/>
            <person name="Liu F."/>
            <person name="Li X."/>
            <person name="Cheng L."/>
            <person name="Yang W."/>
            <person name="Li M.H."/>
            <person name="Grossniklaus U."/>
            <person name="Zheng H."/>
            <person name="Wang X."/>
        </authorList>
    </citation>
    <scope>NUCLEOTIDE SEQUENCE [LARGE SCALE GENOMIC DNA]</scope>
    <source>
        <strain evidence="27 28">cv. Chiifu-401-42</strain>
    </source>
</reference>
<feature type="transmembrane region" description="Helical" evidence="22">
    <location>
        <begin position="462"/>
        <end position="481"/>
    </location>
</feature>
<feature type="chain" id="PRO_5004053189" description="procollagen-proline 4-dioxygenase" evidence="23">
    <location>
        <begin position="24"/>
        <end position="1415"/>
    </location>
</feature>
<evidence type="ECO:0000256" key="15">
    <source>
        <dbReference type="ARBA" id="ARBA00022989"/>
    </source>
</evidence>
<evidence type="ECO:0000256" key="17">
    <source>
        <dbReference type="ARBA" id="ARBA00023004"/>
    </source>
</evidence>
<evidence type="ECO:0000259" key="24">
    <source>
        <dbReference type="PROSITE" id="PS50893"/>
    </source>
</evidence>
<dbReference type="FunFam" id="3.40.50.300:FF:000205">
    <property type="entry name" value="ABC transporter B family member 4"/>
    <property type="match status" value="1"/>
</dbReference>
<dbReference type="InterPro" id="IPR044862">
    <property type="entry name" value="Pro_4_hyd_alph_FE2OG_OXY"/>
</dbReference>
<accession>M4FD85</accession>
<feature type="transmembrane region" description="Helical" evidence="22">
    <location>
        <begin position="996"/>
        <end position="1016"/>
    </location>
</feature>
<feature type="domain" description="Fe2OG dioxygenase" evidence="26">
    <location>
        <begin position="139"/>
        <end position="261"/>
    </location>
</feature>
<feature type="transmembrane region" description="Helical" evidence="22">
    <location>
        <begin position="917"/>
        <end position="935"/>
    </location>
</feature>
<keyword evidence="8" id="KW-0479">Metal-binding</keyword>
<dbReference type="Proteomes" id="UP000011750">
    <property type="component" value="Chromosome A09"/>
</dbReference>
<dbReference type="PROSITE" id="PS50893">
    <property type="entry name" value="ABC_TRANSPORTER_2"/>
    <property type="match status" value="2"/>
</dbReference>
<feature type="transmembrane region" description="Helical" evidence="22">
    <location>
        <begin position="875"/>
        <end position="905"/>
    </location>
</feature>
<dbReference type="GO" id="GO:0031418">
    <property type="term" value="F:L-ascorbic acid binding"/>
    <property type="evidence" value="ECO:0007669"/>
    <property type="project" value="InterPro"/>
</dbReference>
<proteinExistence type="inferred from homology"/>
<evidence type="ECO:0000256" key="10">
    <source>
        <dbReference type="ARBA" id="ARBA00022741"/>
    </source>
</evidence>
<evidence type="ECO:0000259" key="26">
    <source>
        <dbReference type="PROSITE" id="PS51471"/>
    </source>
</evidence>
<dbReference type="OMA" id="IVMMAAQ"/>
<evidence type="ECO:0000313" key="28">
    <source>
        <dbReference type="Proteomes" id="UP000011750"/>
    </source>
</evidence>
<dbReference type="InterPro" id="IPR003593">
    <property type="entry name" value="AAA+_ATPase"/>
</dbReference>
<dbReference type="GO" id="GO:0055085">
    <property type="term" value="P:transmembrane transport"/>
    <property type="evidence" value="ECO:0000318"/>
    <property type="project" value="GO_Central"/>
</dbReference>
<evidence type="ECO:0000256" key="11">
    <source>
        <dbReference type="ARBA" id="ARBA00022824"/>
    </source>
</evidence>
<evidence type="ECO:0000256" key="7">
    <source>
        <dbReference type="ARBA" id="ARBA00022692"/>
    </source>
</evidence>
<evidence type="ECO:0000256" key="2">
    <source>
        <dbReference type="ARBA" id="ARBA00004648"/>
    </source>
</evidence>
<feature type="region of interest" description="Disordered" evidence="21">
    <location>
        <begin position="829"/>
        <end position="859"/>
    </location>
</feature>
<feature type="transmembrane region" description="Helical" evidence="22">
    <location>
        <begin position="359"/>
        <end position="378"/>
    </location>
</feature>
<evidence type="ECO:0000256" key="12">
    <source>
        <dbReference type="ARBA" id="ARBA00022840"/>
    </source>
</evidence>
<dbReference type="PROSITE" id="PS00211">
    <property type="entry name" value="ABC_TRANSPORTER_1"/>
    <property type="match status" value="2"/>
</dbReference>
<dbReference type="Pfam" id="PF13640">
    <property type="entry name" value="2OG-FeII_Oxy_3"/>
    <property type="match status" value="1"/>
</dbReference>
<evidence type="ECO:0000256" key="3">
    <source>
        <dbReference type="ARBA" id="ARBA00006511"/>
    </source>
</evidence>
<evidence type="ECO:0000256" key="23">
    <source>
        <dbReference type="SAM" id="SignalP"/>
    </source>
</evidence>
<dbReference type="SUPFAM" id="SSF90123">
    <property type="entry name" value="ABC transporter transmembrane region"/>
    <property type="match status" value="2"/>
</dbReference>
<dbReference type="FunFam" id="2.60.120.620:FF:000002">
    <property type="entry name" value="Prolyl 4-hydroxylase 4"/>
    <property type="match status" value="1"/>
</dbReference>
<feature type="domain" description="ABC transporter" evidence="24">
    <location>
        <begin position="557"/>
        <end position="793"/>
    </location>
</feature>
<comment type="catalytic activity">
    <reaction evidence="20">
        <text>L-prolyl-[collagen] + 2-oxoglutarate + O2 = trans-4-hydroxy-L-prolyl-[collagen] + succinate + CO2</text>
        <dbReference type="Rhea" id="RHEA:18945"/>
        <dbReference type="Rhea" id="RHEA-COMP:11676"/>
        <dbReference type="Rhea" id="RHEA-COMP:11680"/>
        <dbReference type="ChEBI" id="CHEBI:15379"/>
        <dbReference type="ChEBI" id="CHEBI:16526"/>
        <dbReference type="ChEBI" id="CHEBI:16810"/>
        <dbReference type="ChEBI" id="CHEBI:30031"/>
        <dbReference type="ChEBI" id="CHEBI:50342"/>
        <dbReference type="ChEBI" id="CHEBI:61965"/>
        <dbReference type="EC" id="1.14.11.2"/>
    </reaction>
</comment>
<evidence type="ECO:0000256" key="1">
    <source>
        <dbReference type="ARBA" id="ARBA00001961"/>
    </source>
</evidence>
<reference evidence="27" key="3">
    <citation type="submission" date="2023-03" db="UniProtKB">
        <authorList>
            <consortium name="EnsemblPlants"/>
        </authorList>
    </citation>
    <scope>IDENTIFICATION</scope>
    <source>
        <strain evidence="27">cv. Chiifu-401-42</strain>
    </source>
</reference>
<keyword evidence="28" id="KW-1185">Reference proteome</keyword>
<dbReference type="Pfam" id="PF00664">
    <property type="entry name" value="ABC_membrane"/>
    <property type="match status" value="2"/>
</dbReference>
<feature type="transmembrane region" description="Helical" evidence="22">
    <location>
        <begin position="309"/>
        <end position="338"/>
    </location>
</feature>
<feature type="domain" description="ABC transporter" evidence="24">
    <location>
        <begin position="1172"/>
        <end position="1408"/>
    </location>
</feature>
<dbReference type="GO" id="GO:0016020">
    <property type="term" value="C:membrane"/>
    <property type="evidence" value="ECO:0000318"/>
    <property type="project" value="GO_Central"/>
</dbReference>
<dbReference type="GO" id="GO:0005789">
    <property type="term" value="C:endoplasmic reticulum membrane"/>
    <property type="evidence" value="ECO:0007669"/>
    <property type="project" value="UniProtKB-SubCell"/>
</dbReference>
<feature type="domain" description="ABC transmembrane type-1" evidence="25">
    <location>
        <begin position="354"/>
        <end position="522"/>
    </location>
</feature>
<feature type="domain" description="ABC transmembrane type-1" evidence="25">
    <location>
        <begin position="878"/>
        <end position="1163"/>
    </location>
</feature>
<evidence type="ECO:0000256" key="14">
    <source>
        <dbReference type="ARBA" id="ARBA00022968"/>
    </source>
</evidence>
<dbReference type="GO" id="GO:0016887">
    <property type="term" value="F:ATP hydrolysis activity"/>
    <property type="evidence" value="ECO:0007669"/>
    <property type="project" value="InterPro"/>
</dbReference>
<keyword evidence="19" id="KW-0325">Glycoprotein</keyword>
<keyword evidence="16" id="KW-0560">Oxidoreductase</keyword>
<dbReference type="InterPro" id="IPR011527">
    <property type="entry name" value="ABC1_TM_dom"/>
</dbReference>
<dbReference type="HOGENOM" id="CLU_000604_17_2_1"/>
<dbReference type="PANTHER" id="PTHR45136:SF2">
    <property type="entry name" value="ABC TRANSPORTER DOMAIN-CONTAINING PROTEIN"/>
    <property type="match status" value="1"/>
</dbReference>
<evidence type="ECO:0000256" key="21">
    <source>
        <dbReference type="SAM" id="MobiDB-lite"/>
    </source>
</evidence>
<feature type="transmembrane region" description="Helical" evidence="22">
    <location>
        <begin position="384"/>
        <end position="403"/>
    </location>
</feature>
<keyword evidence="10" id="KW-0547">Nucleotide-binding</keyword>
<comment type="subcellular location">
    <subcellularLocation>
        <location evidence="2">Endoplasmic reticulum membrane</location>
        <topology evidence="2">Single-pass type II membrane protein</topology>
    </subcellularLocation>
</comment>
<dbReference type="PROSITE" id="PS51471">
    <property type="entry name" value="FE2OG_OXY"/>
    <property type="match status" value="1"/>
</dbReference>
<name>M4FD85_BRACM</name>
<evidence type="ECO:0000256" key="20">
    <source>
        <dbReference type="ARBA" id="ARBA00049169"/>
    </source>
</evidence>
<dbReference type="Gramene" id="Bra039055.1">
    <property type="protein sequence ID" value="Bra039055.1-P"/>
    <property type="gene ID" value="Bra039055"/>
</dbReference>
<comment type="similarity">
    <text evidence="4">Belongs to the ABC transporter superfamily. ABCB family. Multidrug resistance exporter (TC 3.A.1.201) subfamily.</text>
</comment>
<keyword evidence="17" id="KW-0408">Iron</keyword>
<dbReference type="Pfam" id="PF00005">
    <property type="entry name" value="ABC_tran"/>
    <property type="match status" value="2"/>
</dbReference>
<reference evidence="27 28" key="1">
    <citation type="journal article" date="2011" name="Nat. Genet.">
        <title>The genome of the mesopolyploid crop species Brassica rapa.</title>
        <authorList>
            <consortium name="Brassica rapa Genome Sequencing Project Consortium"/>
            <person name="Wang X."/>
            <person name="Wang H."/>
            <person name="Wang J."/>
            <person name="Sun R."/>
            <person name="Wu J."/>
            <person name="Liu S."/>
            <person name="Bai Y."/>
            <person name="Mun J.H."/>
            <person name="Bancroft I."/>
            <person name="Cheng F."/>
            <person name="Huang S."/>
            <person name="Li X."/>
            <person name="Hua W."/>
            <person name="Wang J."/>
            <person name="Wang X."/>
            <person name="Freeling M."/>
            <person name="Pires J.C."/>
            <person name="Paterson A.H."/>
            <person name="Chalhoub B."/>
            <person name="Wang B."/>
            <person name="Hayward A."/>
            <person name="Sharpe A.G."/>
            <person name="Park B.S."/>
            <person name="Weisshaar B."/>
            <person name="Liu B."/>
            <person name="Li B."/>
            <person name="Liu B."/>
            <person name="Tong C."/>
            <person name="Song C."/>
            <person name="Duran C."/>
            <person name="Peng C."/>
            <person name="Geng C."/>
            <person name="Koh C."/>
            <person name="Lin C."/>
            <person name="Edwards D."/>
            <person name="Mu D."/>
            <person name="Shen D."/>
            <person name="Soumpourou E."/>
            <person name="Li F."/>
            <person name="Fraser F."/>
            <person name="Conant G."/>
            <person name="Lassalle G."/>
            <person name="King G.J."/>
            <person name="Bonnema G."/>
            <person name="Tang H."/>
            <person name="Wang H."/>
            <person name="Belcram H."/>
            <person name="Zhou H."/>
            <person name="Hirakawa H."/>
            <person name="Abe H."/>
            <person name="Guo H."/>
            <person name="Wang H."/>
            <person name="Jin H."/>
            <person name="Parkin I.A."/>
            <person name="Batley J."/>
            <person name="Kim J.S."/>
            <person name="Just J."/>
            <person name="Li J."/>
            <person name="Xu J."/>
            <person name="Deng J."/>
            <person name="Kim J.A."/>
            <person name="Li J."/>
            <person name="Yu J."/>
            <person name="Meng J."/>
            <person name="Wang J."/>
            <person name="Min J."/>
            <person name="Poulain J."/>
            <person name="Wang J."/>
            <person name="Hatakeyama K."/>
            <person name="Wu K."/>
            <person name="Wang L."/>
            <person name="Fang L."/>
            <person name="Trick M."/>
            <person name="Links M.G."/>
            <person name="Zhao M."/>
            <person name="Jin M."/>
            <person name="Ramchiary N."/>
            <person name="Drou N."/>
            <person name="Berkman P.J."/>
            <person name="Cai Q."/>
            <person name="Huang Q."/>
            <person name="Li R."/>
            <person name="Tabata S."/>
            <person name="Cheng S."/>
            <person name="Zhang S."/>
            <person name="Zhang S."/>
            <person name="Huang S."/>
            <person name="Sato S."/>
            <person name="Sun S."/>
            <person name="Kwon S.J."/>
            <person name="Choi S.R."/>
            <person name="Lee T.H."/>
            <person name="Fan W."/>
            <person name="Zhao X."/>
            <person name="Tan X."/>
            <person name="Xu X."/>
            <person name="Wang Y."/>
            <person name="Qiu Y."/>
            <person name="Yin Y."/>
            <person name="Li Y."/>
            <person name="Du Y."/>
            <person name="Liao Y."/>
            <person name="Lim Y."/>
            <person name="Narusaka Y."/>
            <person name="Wang Y."/>
            <person name="Wang Z."/>
            <person name="Li Z."/>
            <person name="Wang Z."/>
            <person name="Xiong Z."/>
            <person name="Zhang Z."/>
        </authorList>
    </citation>
    <scope>NUCLEOTIDE SEQUENCE [LARGE SCALE GENOMIC DNA]</scope>
    <source>
        <strain evidence="27 28">cv. Chiifu-401-42</strain>
    </source>
</reference>
<dbReference type="InterPro" id="IPR006620">
    <property type="entry name" value="Pro_4_hyd_alph"/>
</dbReference>
<feature type="signal peptide" evidence="23">
    <location>
        <begin position="1"/>
        <end position="23"/>
    </location>
</feature>
<evidence type="ECO:0000259" key="25">
    <source>
        <dbReference type="PROSITE" id="PS50929"/>
    </source>
</evidence>
<dbReference type="STRING" id="51351.M4FD85"/>
<dbReference type="EC" id="1.14.11.2" evidence="5"/>
<keyword evidence="23" id="KW-0732">Signal</keyword>
<dbReference type="InterPro" id="IPR017871">
    <property type="entry name" value="ABC_transporter-like_CS"/>
</dbReference>
<dbReference type="InterPro" id="IPR005123">
    <property type="entry name" value="Oxoglu/Fe-dep_dioxygenase_dom"/>
</dbReference>
<evidence type="ECO:0000256" key="4">
    <source>
        <dbReference type="ARBA" id="ARBA00007577"/>
    </source>
</evidence>
<dbReference type="eggNOG" id="KOG0055">
    <property type="taxonomic scope" value="Eukaryota"/>
</dbReference>
<evidence type="ECO:0000256" key="18">
    <source>
        <dbReference type="ARBA" id="ARBA00023136"/>
    </source>
</evidence>
<dbReference type="CDD" id="cd03249">
    <property type="entry name" value="ABC_MTABC3_MDL1_MDL2"/>
    <property type="match status" value="2"/>
</dbReference>
<feature type="compositionally biased region" description="Polar residues" evidence="21">
    <location>
        <begin position="829"/>
        <end position="848"/>
    </location>
</feature>
<keyword evidence="13" id="KW-0223">Dioxygenase</keyword>